<dbReference type="Proteomes" id="UP000285604">
    <property type="component" value="Unassembled WGS sequence"/>
</dbReference>
<name>A0AA93BIW9_9BACT</name>
<keyword evidence="1" id="KW-0472">Membrane</keyword>
<dbReference type="AlphaFoldDB" id="A0AA93BIW9"/>
<feature type="transmembrane region" description="Helical" evidence="1">
    <location>
        <begin position="51"/>
        <end position="70"/>
    </location>
</feature>
<gene>
    <name evidence="2" type="ORF">DXA63_09645</name>
</gene>
<sequence length="153" mass="17559">MLKAILYFFLLIAEFFITILISGFCFGLYYAYIGSDHMPGNSKGDMTTTEMFPFIIAFALIATLIIWFTFHKGKFSSFTLGKVKPESKWQLMLYGSMPMLGFIIAYYALMSYLGIRFIPKEMSQFGFFQLLPLMLVGTFISAYVFYGAILEDF</sequence>
<reference evidence="2 3" key="1">
    <citation type="submission" date="2018-08" db="EMBL/GenBank/DDBJ databases">
        <title>A genome reference for cultivated species of the human gut microbiota.</title>
        <authorList>
            <person name="Zou Y."/>
            <person name="Xue W."/>
            <person name="Luo G."/>
        </authorList>
    </citation>
    <scope>NUCLEOTIDE SEQUENCE [LARGE SCALE GENOMIC DNA]</scope>
    <source>
        <strain evidence="2 3">OF03-3</strain>
    </source>
</reference>
<proteinExistence type="predicted"/>
<evidence type="ECO:0000313" key="3">
    <source>
        <dbReference type="Proteomes" id="UP000285604"/>
    </source>
</evidence>
<feature type="transmembrane region" description="Helical" evidence="1">
    <location>
        <begin position="127"/>
        <end position="149"/>
    </location>
</feature>
<organism evidence="2 3">
    <name type="scientific">Segatella copri</name>
    <dbReference type="NCBI Taxonomy" id="165179"/>
    <lineage>
        <taxon>Bacteria</taxon>
        <taxon>Pseudomonadati</taxon>
        <taxon>Bacteroidota</taxon>
        <taxon>Bacteroidia</taxon>
        <taxon>Bacteroidales</taxon>
        <taxon>Prevotellaceae</taxon>
        <taxon>Segatella</taxon>
    </lineage>
</organism>
<keyword evidence="1" id="KW-1133">Transmembrane helix</keyword>
<feature type="transmembrane region" description="Helical" evidence="1">
    <location>
        <begin position="7"/>
        <end position="31"/>
    </location>
</feature>
<protein>
    <submittedName>
        <fullName evidence="2">Uncharacterized protein</fullName>
    </submittedName>
</protein>
<feature type="transmembrane region" description="Helical" evidence="1">
    <location>
        <begin position="91"/>
        <end position="115"/>
    </location>
</feature>
<keyword evidence="1" id="KW-0812">Transmembrane</keyword>
<evidence type="ECO:0000313" key="2">
    <source>
        <dbReference type="EMBL" id="RGX93765.1"/>
    </source>
</evidence>
<evidence type="ECO:0000256" key="1">
    <source>
        <dbReference type="SAM" id="Phobius"/>
    </source>
</evidence>
<accession>A0AA93BIW9</accession>
<comment type="caution">
    <text evidence="2">The sequence shown here is derived from an EMBL/GenBank/DDBJ whole genome shotgun (WGS) entry which is preliminary data.</text>
</comment>
<dbReference type="EMBL" id="QSCI01000041">
    <property type="protein sequence ID" value="RGX93765.1"/>
    <property type="molecule type" value="Genomic_DNA"/>
</dbReference>